<evidence type="ECO:0000313" key="5">
    <source>
        <dbReference type="Proteomes" id="UP000824232"/>
    </source>
</evidence>
<dbReference type="PANTHER" id="PTHR43899">
    <property type="entry name" value="RH59310P"/>
    <property type="match status" value="1"/>
</dbReference>
<protein>
    <submittedName>
        <fullName evidence="4">SDR family NAD(P)-dependent oxidoreductase</fullName>
    </submittedName>
</protein>
<dbReference type="InterPro" id="IPR036291">
    <property type="entry name" value="NAD(P)-bd_dom_sf"/>
</dbReference>
<evidence type="ECO:0000256" key="3">
    <source>
        <dbReference type="RuleBase" id="RU000363"/>
    </source>
</evidence>
<dbReference type="AlphaFoldDB" id="A0A9D1DTV0"/>
<dbReference type="GO" id="GO:0016491">
    <property type="term" value="F:oxidoreductase activity"/>
    <property type="evidence" value="ECO:0007669"/>
    <property type="project" value="UniProtKB-KW"/>
</dbReference>
<dbReference type="PANTHER" id="PTHR43899:SF13">
    <property type="entry name" value="RH59310P"/>
    <property type="match status" value="1"/>
</dbReference>
<reference evidence="4" key="1">
    <citation type="submission" date="2020-10" db="EMBL/GenBank/DDBJ databases">
        <authorList>
            <person name="Gilroy R."/>
        </authorList>
    </citation>
    <scope>NUCLEOTIDE SEQUENCE</scope>
    <source>
        <strain evidence="4">CHK184-20233</strain>
    </source>
</reference>
<comment type="caution">
    <text evidence="4">The sequence shown here is derived from an EMBL/GenBank/DDBJ whole genome shotgun (WGS) entry which is preliminary data.</text>
</comment>
<dbReference type="InterPro" id="IPR002347">
    <property type="entry name" value="SDR_fam"/>
</dbReference>
<dbReference type="Pfam" id="PF00106">
    <property type="entry name" value="adh_short"/>
    <property type="match status" value="1"/>
</dbReference>
<comment type="similarity">
    <text evidence="1 3">Belongs to the short-chain dehydrogenases/reductases (SDR) family.</text>
</comment>
<dbReference type="PRINTS" id="PR00081">
    <property type="entry name" value="GDHRDH"/>
</dbReference>
<dbReference type="SUPFAM" id="SSF51735">
    <property type="entry name" value="NAD(P)-binding Rossmann-fold domains"/>
    <property type="match status" value="1"/>
</dbReference>
<keyword evidence="2" id="KW-0560">Oxidoreductase</keyword>
<dbReference type="Proteomes" id="UP000824232">
    <property type="component" value="Unassembled WGS sequence"/>
</dbReference>
<dbReference type="PRINTS" id="PR00080">
    <property type="entry name" value="SDRFAMILY"/>
</dbReference>
<name>A0A9D1DTV0_9FIRM</name>
<accession>A0A9D1DTV0</accession>
<dbReference type="CDD" id="cd05233">
    <property type="entry name" value="SDR_c"/>
    <property type="match status" value="1"/>
</dbReference>
<gene>
    <name evidence="4" type="ORF">IAB38_02490</name>
</gene>
<organism evidence="4 5">
    <name type="scientific">Candidatus Onthousia excrementipullorum</name>
    <dbReference type="NCBI Taxonomy" id="2840884"/>
    <lineage>
        <taxon>Bacteria</taxon>
        <taxon>Bacillati</taxon>
        <taxon>Bacillota</taxon>
        <taxon>Bacilli</taxon>
        <taxon>Candidatus Onthousia</taxon>
    </lineage>
</organism>
<sequence length="252" mass="28195">MKAMVTGASSGIGRDIALNLAKLNYDLILVGRDKEALESVKSTVNGKVKVKIVVVDLSNLQKVKELYVLTKNDDIDILVNNAGFGVFGEFSDIDLNSELNMLDVNIRAVDMLCKFYLKDMIKKDRGIILNVSSSAAFMSGPLMSSYYASKSYVYRLSLAIREELRRRKSKVQISVLCPGPVKTKFNDRAGVEFGVKALSSSYVARYAVEKMFSGKAIIIPGFKMKFVKFIVRFLPDKFVTRINYNIQKKKGK</sequence>
<dbReference type="Gene3D" id="3.40.50.720">
    <property type="entry name" value="NAD(P)-binding Rossmann-like Domain"/>
    <property type="match status" value="1"/>
</dbReference>
<dbReference type="EMBL" id="DVHC01000027">
    <property type="protein sequence ID" value="HIR58895.1"/>
    <property type="molecule type" value="Genomic_DNA"/>
</dbReference>
<evidence type="ECO:0000256" key="2">
    <source>
        <dbReference type="ARBA" id="ARBA00023002"/>
    </source>
</evidence>
<evidence type="ECO:0000313" key="4">
    <source>
        <dbReference type="EMBL" id="HIR58895.1"/>
    </source>
</evidence>
<evidence type="ECO:0000256" key="1">
    <source>
        <dbReference type="ARBA" id="ARBA00006484"/>
    </source>
</evidence>
<reference evidence="4" key="2">
    <citation type="journal article" date="2021" name="PeerJ">
        <title>Extensive microbial diversity within the chicken gut microbiome revealed by metagenomics and culture.</title>
        <authorList>
            <person name="Gilroy R."/>
            <person name="Ravi A."/>
            <person name="Getino M."/>
            <person name="Pursley I."/>
            <person name="Horton D.L."/>
            <person name="Alikhan N.F."/>
            <person name="Baker D."/>
            <person name="Gharbi K."/>
            <person name="Hall N."/>
            <person name="Watson M."/>
            <person name="Adriaenssens E.M."/>
            <person name="Foster-Nyarko E."/>
            <person name="Jarju S."/>
            <person name="Secka A."/>
            <person name="Antonio M."/>
            <person name="Oren A."/>
            <person name="Chaudhuri R.R."/>
            <person name="La Ragione R."/>
            <person name="Hildebrand F."/>
            <person name="Pallen M.J."/>
        </authorList>
    </citation>
    <scope>NUCLEOTIDE SEQUENCE</scope>
    <source>
        <strain evidence="4">CHK184-20233</strain>
    </source>
</reference>
<dbReference type="InterPro" id="IPR051019">
    <property type="entry name" value="VLCFA-Steroid_DH"/>
</dbReference>
<dbReference type="PIRSF" id="PIRSF000126">
    <property type="entry name" value="11-beta-HSD1"/>
    <property type="match status" value="1"/>
</dbReference>
<proteinExistence type="inferred from homology"/>